<proteinExistence type="inferred from homology"/>
<organism evidence="2 3">
    <name type="scientific">Rhipicephalus sanguineus</name>
    <name type="common">Brown dog tick</name>
    <name type="synonym">Ixodes sanguineus</name>
    <dbReference type="NCBI Taxonomy" id="34632"/>
    <lineage>
        <taxon>Eukaryota</taxon>
        <taxon>Metazoa</taxon>
        <taxon>Ecdysozoa</taxon>
        <taxon>Arthropoda</taxon>
        <taxon>Chelicerata</taxon>
        <taxon>Arachnida</taxon>
        <taxon>Acari</taxon>
        <taxon>Parasitiformes</taxon>
        <taxon>Ixodida</taxon>
        <taxon>Ixodoidea</taxon>
        <taxon>Ixodidae</taxon>
        <taxon>Rhipicephalinae</taxon>
        <taxon>Rhipicephalus</taxon>
        <taxon>Rhipicephalus</taxon>
    </lineage>
</organism>
<reference evidence="2" key="2">
    <citation type="submission" date="2021-09" db="EMBL/GenBank/DDBJ databases">
        <authorList>
            <person name="Jia N."/>
            <person name="Wang J."/>
            <person name="Shi W."/>
            <person name="Du L."/>
            <person name="Sun Y."/>
            <person name="Zhan W."/>
            <person name="Jiang J."/>
            <person name="Wang Q."/>
            <person name="Zhang B."/>
            <person name="Ji P."/>
            <person name="Sakyi L.B."/>
            <person name="Cui X."/>
            <person name="Yuan T."/>
            <person name="Jiang B."/>
            <person name="Yang W."/>
            <person name="Lam T.T.-Y."/>
            <person name="Chang Q."/>
            <person name="Ding S."/>
            <person name="Wang X."/>
            <person name="Zhu J."/>
            <person name="Ruan X."/>
            <person name="Zhao L."/>
            <person name="Wei J."/>
            <person name="Que T."/>
            <person name="Du C."/>
            <person name="Cheng J."/>
            <person name="Dai P."/>
            <person name="Han X."/>
            <person name="Huang E."/>
            <person name="Gao Y."/>
            <person name="Liu J."/>
            <person name="Shao H."/>
            <person name="Ye R."/>
            <person name="Li L."/>
            <person name="Wei W."/>
            <person name="Wang X."/>
            <person name="Wang C."/>
            <person name="Huo Q."/>
            <person name="Li W."/>
            <person name="Guo W."/>
            <person name="Chen H."/>
            <person name="Chen S."/>
            <person name="Zhou L."/>
            <person name="Zhou L."/>
            <person name="Ni X."/>
            <person name="Tian J."/>
            <person name="Zhou Y."/>
            <person name="Sheng Y."/>
            <person name="Liu T."/>
            <person name="Pan Y."/>
            <person name="Xia L."/>
            <person name="Li J."/>
            <person name="Zhao F."/>
            <person name="Cao W."/>
        </authorList>
    </citation>
    <scope>NUCLEOTIDE SEQUENCE</scope>
    <source>
        <strain evidence="2">Rsan-2018</strain>
        <tissue evidence="2">Larvae</tissue>
    </source>
</reference>
<evidence type="ECO:0000313" key="3">
    <source>
        <dbReference type="Proteomes" id="UP000821837"/>
    </source>
</evidence>
<gene>
    <name evidence="2" type="ORF">HPB52_015957</name>
</gene>
<keyword evidence="1" id="KW-0999">Mitochondrion inner membrane</keyword>
<dbReference type="Proteomes" id="UP000821837">
    <property type="component" value="Unassembled WGS sequence"/>
</dbReference>
<keyword evidence="1" id="KW-0496">Mitochondrion</keyword>
<name>A0A9D4PWY9_RHISA</name>
<comment type="subcellular location">
    <subcellularLocation>
        <location evidence="1">Mitochondrion inner membrane</location>
        <topology evidence="1">Single-pass membrane protein</topology>
        <orientation evidence="1">Matrix side</orientation>
    </subcellularLocation>
</comment>
<reference evidence="2" key="1">
    <citation type="journal article" date="2020" name="Cell">
        <title>Large-Scale Comparative Analyses of Tick Genomes Elucidate Their Genetic Diversity and Vector Capacities.</title>
        <authorList>
            <consortium name="Tick Genome and Microbiome Consortium (TIGMIC)"/>
            <person name="Jia N."/>
            <person name="Wang J."/>
            <person name="Shi W."/>
            <person name="Du L."/>
            <person name="Sun Y."/>
            <person name="Zhan W."/>
            <person name="Jiang J.F."/>
            <person name="Wang Q."/>
            <person name="Zhang B."/>
            <person name="Ji P."/>
            <person name="Bell-Sakyi L."/>
            <person name="Cui X.M."/>
            <person name="Yuan T.T."/>
            <person name="Jiang B.G."/>
            <person name="Yang W.F."/>
            <person name="Lam T.T."/>
            <person name="Chang Q.C."/>
            <person name="Ding S.J."/>
            <person name="Wang X.J."/>
            <person name="Zhu J.G."/>
            <person name="Ruan X.D."/>
            <person name="Zhao L."/>
            <person name="Wei J.T."/>
            <person name="Ye R.Z."/>
            <person name="Que T.C."/>
            <person name="Du C.H."/>
            <person name="Zhou Y.H."/>
            <person name="Cheng J.X."/>
            <person name="Dai P.F."/>
            <person name="Guo W.B."/>
            <person name="Han X.H."/>
            <person name="Huang E.J."/>
            <person name="Li L.F."/>
            <person name="Wei W."/>
            <person name="Gao Y.C."/>
            <person name="Liu J.Z."/>
            <person name="Shao H.Z."/>
            <person name="Wang X."/>
            <person name="Wang C.C."/>
            <person name="Yang T.C."/>
            <person name="Huo Q.B."/>
            <person name="Li W."/>
            <person name="Chen H.Y."/>
            <person name="Chen S.E."/>
            <person name="Zhou L.G."/>
            <person name="Ni X.B."/>
            <person name="Tian J.H."/>
            <person name="Sheng Y."/>
            <person name="Liu T."/>
            <person name="Pan Y.S."/>
            <person name="Xia L.Y."/>
            <person name="Li J."/>
            <person name="Zhao F."/>
            <person name="Cao W.C."/>
        </authorList>
    </citation>
    <scope>NUCLEOTIDE SEQUENCE</scope>
    <source>
        <strain evidence="2">Rsan-2018</strain>
    </source>
</reference>
<dbReference type="InterPro" id="IPR009346">
    <property type="entry name" value="GRIM-19"/>
</dbReference>
<sequence length="113" mass="13205">MNGCSKVHLKPLQASNRAAGPVRNGDVGSVDVRLGMGRHAYFIRYLKQLKKNREEERELMKDVPGWEVGTYYGERLYKTISPDTHIDPFADEFFAHAEPKRAYDIWHYWDTNF</sequence>
<keyword evidence="3" id="KW-1185">Reference proteome</keyword>
<comment type="caution">
    <text evidence="2">The sequence shown here is derived from an EMBL/GenBank/DDBJ whole genome shotgun (WGS) entry which is preliminary data.</text>
</comment>
<evidence type="ECO:0000313" key="2">
    <source>
        <dbReference type="EMBL" id="KAH7957196.1"/>
    </source>
</evidence>
<protein>
    <recommendedName>
        <fullName evidence="1">NADH dehydrogenase [ubiquinone] 1 alpha subcomplex subunit 13</fullName>
    </recommendedName>
</protein>
<keyword evidence="1" id="KW-0813">Transport</keyword>
<dbReference type="EMBL" id="JABSTV010001250">
    <property type="protein sequence ID" value="KAH7957196.1"/>
    <property type="molecule type" value="Genomic_DNA"/>
</dbReference>
<comment type="function">
    <text evidence="1">Complex I functions in the transfer of electrons from NADH to the respiratory chain. Accessory subunit of the mitochondrial membrane respiratory chain NADH dehydrogenase (Complex I), that is believed not to be involved in catalysis.</text>
</comment>
<dbReference type="GO" id="GO:0045271">
    <property type="term" value="C:respiratory chain complex I"/>
    <property type="evidence" value="ECO:0007669"/>
    <property type="project" value="UniProtKB-UniRule"/>
</dbReference>
<accession>A0A9D4PWY9</accession>
<keyword evidence="1" id="KW-0249">Electron transport</keyword>
<comment type="similarity">
    <text evidence="1">Belongs to the complex I NDUFA13 subunit family.</text>
</comment>
<keyword evidence="1" id="KW-0679">Respiratory chain</keyword>
<dbReference type="AlphaFoldDB" id="A0A9D4PWY9"/>
<evidence type="ECO:0000256" key="1">
    <source>
        <dbReference type="RuleBase" id="RU368034"/>
    </source>
</evidence>
<keyword evidence="1" id="KW-0472">Membrane</keyword>
<dbReference type="VEuPathDB" id="VectorBase:RSAN_038495"/>
<dbReference type="Pfam" id="PF06212">
    <property type="entry name" value="GRIM-19"/>
    <property type="match status" value="1"/>
</dbReference>
<dbReference type="GO" id="GO:0005743">
    <property type="term" value="C:mitochondrial inner membrane"/>
    <property type="evidence" value="ECO:0007669"/>
    <property type="project" value="UniProtKB-SubCell"/>
</dbReference>